<keyword evidence="3 6" id="KW-0812">Transmembrane</keyword>
<feature type="transmembrane region" description="Helical" evidence="6">
    <location>
        <begin position="313"/>
        <end position="335"/>
    </location>
</feature>
<dbReference type="PANTHER" id="PTHR43124:SF3">
    <property type="entry name" value="CHLORAMPHENICOL EFFLUX PUMP RV0191"/>
    <property type="match status" value="1"/>
</dbReference>
<evidence type="ECO:0000256" key="1">
    <source>
        <dbReference type="ARBA" id="ARBA00004651"/>
    </source>
</evidence>
<feature type="transmembrane region" description="Helical" evidence="6">
    <location>
        <begin position="64"/>
        <end position="82"/>
    </location>
</feature>
<sequence length="397" mass="40953">MPQVLAATDQNAASSQTLTPTPAPWSAVATIGVGAFALVTAEFLPVGLLPQIASDLAISEGQAGLMITIPGIVAACSALLTVSLAKTFDRRHVLWILLSLLVVSNALMACSNGLFVLLSGRVLLGIAVGGFWTIGVSLGPRLRPDSVGRATSIIFSGVTLGTVAGVPAGTLLGGLFGWRIAFVAFAALASLVVVALVLLLPSIRPEKTSGFTQLPAVLRLPKVQVGLVAVMLIFIGQFSAYTYITPYLNQISGIESSRLSFLLLGYGVAGIFGNLLCGWFVDRDVRLAVLGTSLLLGCSMLLLVSMGDNPLSAIAAVIAWGFGFGMLPIAIQSWIFSAAPDRLESVAALFVSIAQLAMGGGALLGGVTVDHYGIASAVWVGAVGALCGAIWIFARFP</sequence>
<protein>
    <submittedName>
        <fullName evidence="8">MFS transporter</fullName>
    </submittedName>
</protein>
<dbReference type="PANTHER" id="PTHR43124">
    <property type="entry name" value="PURINE EFFLUX PUMP PBUE"/>
    <property type="match status" value="1"/>
</dbReference>
<evidence type="ECO:0000256" key="2">
    <source>
        <dbReference type="ARBA" id="ARBA00022475"/>
    </source>
</evidence>
<feature type="transmembrane region" description="Helical" evidence="6">
    <location>
        <begin position="152"/>
        <end position="176"/>
    </location>
</feature>
<reference evidence="8 9" key="1">
    <citation type="submission" date="2020-07" db="EMBL/GenBank/DDBJ databases">
        <title>Halomonas sp. QX-2 draft genome sequence.</title>
        <authorList>
            <person name="Qiu X."/>
        </authorList>
    </citation>
    <scope>NUCLEOTIDE SEQUENCE [LARGE SCALE GENOMIC DNA]</scope>
    <source>
        <strain evidence="8 9">QX-2</strain>
    </source>
</reference>
<evidence type="ECO:0000256" key="6">
    <source>
        <dbReference type="SAM" id="Phobius"/>
    </source>
</evidence>
<evidence type="ECO:0000256" key="4">
    <source>
        <dbReference type="ARBA" id="ARBA00022989"/>
    </source>
</evidence>
<keyword evidence="5 6" id="KW-0472">Membrane</keyword>
<dbReference type="GO" id="GO:0022857">
    <property type="term" value="F:transmembrane transporter activity"/>
    <property type="evidence" value="ECO:0007669"/>
    <property type="project" value="InterPro"/>
</dbReference>
<name>A0A7Z0SR32_9GAMM</name>
<dbReference type="SUPFAM" id="SSF103473">
    <property type="entry name" value="MFS general substrate transporter"/>
    <property type="match status" value="1"/>
</dbReference>
<keyword evidence="4 6" id="KW-1133">Transmembrane helix</keyword>
<feature type="transmembrane region" description="Helical" evidence="6">
    <location>
        <begin position="373"/>
        <end position="394"/>
    </location>
</feature>
<feature type="transmembrane region" description="Helical" evidence="6">
    <location>
        <begin position="287"/>
        <end position="307"/>
    </location>
</feature>
<accession>A0A7Z0SR32</accession>
<dbReference type="InterPro" id="IPR050189">
    <property type="entry name" value="MFS_Efflux_Transporters"/>
</dbReference>
<evidence type="ECO:0000259" key="7">
    <source>
        <dbReference type="PROSITE" id="PS50850"/>
    </source>
</evidence>
<dbReference type="GO" id="GO:0005886">
    <property type="term" value="C:plasma membrane"/>
    <property type="evidence" value="ECO:0007669"/>
    <property type="project" value="UniProtKB-SubCell"/>
</dbReference>
<evidence type="ECO:0000313" key="8">
    <source>
        <dbReference type="EMBL" id="NYT74139.1"/>
    </source>
</evidence>
<feature type="transmembrane region" description="Helical" evidence="6">
    <location>
        <begin position="223"/>
        <end position="244"/>
    </location>
</feature>
<keyword evidence="9" id="KW-1185">Reference proteome</keyword>
<comment type="subcellular location">
    <subcellularLocation>
        <location evidence="1">Cell membrane</location>
        <topology evidence="1">Multi-pass membrane protein</topology>
    </subcellularLocation>
</comment>
<dbReference type="PROSITE" id="PS50850">
    <property type="entry name" value="MFS"/>
    <property type="match status" value="1"/>
</dbReference>
<dbReference type="AlphaFoldDB" id="A0A7Z0SR32"/>
<dbReference type="Proteomes" id="UP000520876">
    <property type="component" value="Unassembled WGS sequence"/>
</dbReference>
<evidence type="ECO:0000313" key="9">
    <source>
        <dbReference type="Proteomes" id="UP000520876"/>
    </source>
</evidence>
<dbReference type="Gene3D" id="1.20.1250.20">
    <property type="entry name" value="MFS general substrate transporter like domains"/>
    <property type="match status" value="1"/>
</dbReference>
<dbReference type="InterPro" id="IPR020846">
    <property type="entry name" value="MFS_dom"/>
</dbReference>
<dbReference type="Pfam" id="PF07690">
    <property type="entry name" value="MFS_1"/>
    <property type="match status" value="1"/>
</dbReference>
<feature type="transmembrane region" description="Helical" evidence="6">
    <location>
        <begin position="259"/>
        <end position="280"/>
    </location>
</feature>
<evidence type="ECO:0000256" key="3">
    <source>
        <dbReference type="ARBA" id="ARBA00022692"/>
    </source>
</evidence>
<feature type="transmembrane region" description="Helical" evidence="6">
    <location>
        <begin position="182"/>
        <end position="203"/>
    </location>
</feature>
<feature type="transmembrane region" description="Helical" evidence="6">
    <location>
        <begin position="122"/>
        <end position="140"/>
    </location>
</feature>
<feature type="transmembrane region" description="Helical" evidence="6">
    <location>
        <begin position="347"/>
        <end position="367"/>
    </location>
</feature>
<dbReference type="InterPro" id="IPR036259">
    <property type="entry name" value="MFS_trans_sf"/>
</dbReference>
<dbReference type="CDD" id="cd17324">
    <property type="entry name" value="MFS_NepI_like"/>
    <property type="match status" value="1"/>
</dbReference>
<keyword evidence="2" id="KW-1003">Cell membrane</keyword>
<dbReference type="EMBL" id="JACCGK010000015">
    <property type="protein sequence ID" value="NYT74139.1"/>
    <property type="molecule type" value="Genomic_DNA"/>
</dbReference>
<comment type="caution">
    <text evidence="8">The sequence shown here is derived from an EMBL/GenBank/DDBJ whole genome shotgun (WGS) entry which is preliminary data.</text>
</comment>
<feature type="domain" description="Major facilitator superfamily (MFS) profile" evidence="7">
    <location>
        <begin position="27"/>
        <end position="397"/>
    </location>
</feature>
<organism evidence="8 9">
    <name type="scientific">Vreelandella sedimenti</name>
    <dbReference type="NCBI Taxonomy" id="2729618"/>
    <lineage>
        <taxon>Bacteria</taxon>
        <taxon>Pseudomonadati</taxon>
        <taxon>Pseudomonadota</taxon>
        <taxon>Gammaproteobacteria</taxon>
        <taxon>Oceanospirillales</taxon>
        <taxon>Halomonadaceae</taxon>
        <taxon>Vreelandella</taxon>
    </lineage>
</organism>
<dbReference type="InterPro" id="IPR011701">
    <property type="entry name" value="MFS"/>
</dbReference>
<feature type="transmembrane region" description="Helical" evidence="6">
    <location>
        <begin position="94"/>
        <end position="116"/>
    </location>
</feature>
<proteinExistence type="predicted"/>
<feature type="transmembrane region" description="Helical" evidence="6">
    <location>
        <begin position="25"/>
        <end position="44"/>
    </location>
</feature>
<evidence type="ECO:0000256" key="5">
    <source>
        <dbReference type="ARBA" id="ARBA00023136"/>
    </source>
</evidence>
<gene>
    <name evidence="8" type="ORF">HZU72_17150</name>
</gene>